<gene>
    <name evidence="9" type="ORF">KP005_10055</name>
</gene>
<dbReference type="InterPro" id="IPR002078">
    <property type="entry name" value="Sigma_54_int"/>
</dbReference>
<dbReference type="InterPro" id="IPR002197">
    <property type="entry name" value="HTH_Fis"/>
</dbReference>
<dbReference type="PANTHER" id="PTHR32071:SF13">
    <property type="entry name" value="RESPONSE REGULATOR HSFA"/>
    <property type="match status" value="1"/>
</dbReference>
<evidence type="ECO:0000256" key="4">
    <source>
        <dbReference type="ARBA" id="ARBA00023125"/>
    </source>
</evidence>
<dbReference type="EMBL" id="CP076724">
    <property type="protein sequence ID" value="QWV99587.1"/>
    <property type="molecule type" value="Genomic_DNA"/>
</dbReference>
<keyword evidence="1" id="KW-0547">Nucleotide-binding</keyword>
<evidence type="ECO:0000256" key="2">
    <source>
        <dbReference type="ARBA" id="ARBA00022840"/>
    </source>
</evidence>
<protein>
    <submittedName>
        <fullName evidence="9">Sigma-54 dependent transcriptional regulator</fullName>
    </submittedName>
</protein>
<evidence type="ECO:0000256" key="5">
    <source>
        <dbReference type="ARBA" id="ARBA00023163"/>
    </source>
</evidence>
<sequence length="467" mass="50865">MTVKTTTQQHTLLVDDEPGILTEVSLLLASSDIPGVATISDSRKVIPYIREHRVNAVILDWVMPNVTGAEILQSLTVEHPEVPVIVMTAMGDVETAVTCMRQGAFDFLTKPVDPNRLVASVKKALQVSELGQQNRMLKDYLLADTLGNPDAFAGIITTSKKMRGIFQYIEAIAGSRLPVLITGETGVGKELLARAVHDVSGVPGPFISLNAAGLDDFMFSDTLFGHKKGAFTGADSKRDGLISAAAGGTLFLDEIGDLNLASQIKLLRLLQEREYYRLGSDLLLKSDARIVAASNMDFAALRGAGTFRNDLYYRLCAHEFRVPPLRERLEDVEALVDYFVHQIAAQQGKQAPKVPHNVIAALQQCRFPGNVRELYNMVHHAVTCNEGAPLSVADFPGVAAVPARAAHPVDCGNPLFALFGKFPTVLQVEEYLIAEAMKLTNGNQTQAADLLGLTRPTLNKRLKQERQ</sequence>
<evidence type="ECO:0000313" key="9">
    <source>
        <dbReference type="EMBL" id="QWV99587.1"/>
    </source>
</evidence>
<feature type="modified residue" description="4-aspartylphosphate" evidence="6">
    <location>
        <position position="60"/>
    </location>
</feature>
<feature type="domain" description="Response regulatory" evidence="8">
    <location>
        <begin position="10"/>
        <end position="125"/>
    </location>
</feature>
<dbReference type="Pfam" id="PF00158">
    <property type="entry name" value="Sigma54_activat"/>
    <property type="match status" value="1"/>
</dbReference>
<keyword evidence="4" id="KW-0238">DNA-binding</keyword>
<dbReference type="Pfam" id="PF02954">
    <property type="entry name" value="HTH_8"/>
    <property type="match status" value="1"/>
</dbReference>
<evidence type="ECO:0000259" key="7">
    <source>
        <dbReference type="PROSITE" id="PS50045"/>
    </source>
</evidence>
<dbReference type="Pfam" id="PF00072">
    <property type="entry name" value="Response_reg"/>
    <property type="match status" value="1"/>
</dbReference>
<dbReference type="InterPro" id="IPR001789">
    <property type="entry name" value="Sig_transdc_resp-reg_receiver"/>
</dbReference>
<keyword evidence="6" id="KW-0597">Phosphoprotein</keyword>
<dbReference type="InterPro" id="IPR003593">
    <property type="entry name" value="AAA+_ATPase"/>
</dbReference>
<dbReference type="SMART" id="SM00382">
    <property type="entry name" value="AAA"/>
    <property type="match status" value="1"/>
</dbReference>
<dbReference type="Proteomes" id="UP000683493">
    <property type="component" value="Chromosome"/>
</dbReference>
<name>A0ABX8JPS6_9BACT</name>
<dbReference type="PROSITE" id="PS00676">
    <property type="entry name" value="SIGMA54_INTERACT_2"/>
    <property type="match status" value="1"/>
</dbReference>
<dbReference type="InterPro" id="IPR025662">
    <property type="entry name" value="Sigma_54_int_dom_ATP-bd_1"/>
</dbReference>
<dbReference type="PROSITE" id="PS00675">
    <property type="entry name" value="SIGMA54_INTERACT_1"/>
    <property type="match status" value="1"/>
</dbReference>
<keyword evidence="3" id="KW-0805">Transcription regulation</keyword>
<reference evidence="9 10" key="1">
    <citation type="submission" date="2021-06" db="EMBL/GenBank/DDBJ databases">
        <title>Gemonas diversity in paddy soil.</title>
        <authorList>
            <person name="Liu G."/>
        </authorList>
    </citation>
    <scope>NUCLEOTIDE SEQUENCE [LARGE SCALE GENOMIC DNA]</scope>
    <source>
        <strain evidence="9 10">RG29</strain>
    </source>
</reference>
<dbReference type="PROSITE" id="PS50045">
    <property type="entry name" value="SIGMA54_INTERACT_4"/>
    <property type="match status" value="1"/>
</dbReference>
<organism evidence="9 10">
    <name type="scientific">Geomonas diazotrophica</name>
    <dbReference type="NCBI Taxonomy" id="2843197"/>
    <lineage>
        <taxon>Bacteria</taxon>
        <taxon>Pseudomonadati</taxon>
        <taxon>Thermodesulfobacteriota</taxon>
        <taxon>Desulfuromonadia</taxon>
        <taxon>Geobacterales</taxon>
        <taxon>Geobacteraceae</taxon>
        <taxon>Geomonas</taxon>
    </lineage>
</organism>
<accession>A0ABX8JPS6</accession>
<dbReference type="PANTHER" id="PTHR32071">
    <property type="entry name" value="TRANSCRIPTIONAL REGULATORY PROTEIN"/>
    <property type="match status" value="1"/>
</dbReference>
<dbReference type="Pfam" id="PF25601">
    <property type="entry name" value="AAA_lid_14"/>
    <property type="match status" value="1"/>
</dbReference>
<dbReference type="InterPro" id="IPR058031">
    <property type="entry name" value="AAA_lid_NorR"/>
</dbReference>
<dbReference type="InterPro" id="IPR025944">
    <property type="entry name" value="Sigma_54_int_dom_CS"/>
</dbReference>
<evidence type="ECO:0000259" key="8">
    <source>
        <dbReference type="PROSITE" id="PS50110"/>
    </source>
</evidence>
<dbReference type="InterPro" id="IPR025943">
    <property type="entry name" value="Sigma_54_int_dom_ATP-bd_2"/>
</dbReference>
<evidence type="ECO:0000313" key="10">
    <source>
        <dbReference type="Proteomes" id="UP000683493"/>
    </source>
</evidence>
<dbReference type="PROSITE" id="PS00688">
    <property type="entry name" value="SIGMA54_INTERACT_3"/>
    <property type="match status" value="1"/>
</dbReference>
<keyword evidence="5" id="KW-0804">Transcription</keyword>
<proteinExistence type="predicted"/>
<evidence type="ECO:0000256" key="1">
    <source>
        <dbReference type="ARBA" id="ARBA00022741"/>
    </source>
</evidence>
<evidence type="ECO:0000256" key="3">
    <source>
        <dbReference type="ARBA" id="ARBA00023015"/>
    </source>
</evidence>
<evidence type="ECO:0000256" key="6">
    <source>
        <dbReference type="PROSITE-ProRule" id="PRU00169"/>
    </source>
</evidence>
<dbReference type="CDD" id="cd00009">
    <property type="entry name" value="AAA"/>
    <property type="match status" value="1"/>
</dbReference>
<keyword evidence="10" id="KW-1185">Reference proteome</keyword>
<dbReference type="PROSITE" id="PS50110">
    <property type="entry name" value="RESPONSE_REGULATORY"/>
    <property type="match status" value="1"/>
</dbReference>
<dbReference type="SMART" id="SM00448">
    <property type="entry name" value="REC"/>
    <property type="match status" value="1"/>
</dbReference>
<feature type="domain" description="Sigma-54 factor interaction" evidence="7">
    <location>
        <begin position="155"/>
        <end position="383"/>
    </location>
</feature>
<keyword evidence="2" id="KW-0067">ATP-binding</keyword>